<dbReference type="AlphaFoldDB" id="A0A918CPH0"/>
<evidence type="ECO:0008006" key="4">
    <source>
        <dbReference type="Google" id="ProtNLM"/>
    </source>
</evidence>
<feature type="signal peptide" evidence="1">
    <location>
        <begin position="1"/>
        <end position="22"/>
    </location>
</feature>
<comment type="caution">
    <text evidence="2">The sequence shown here is derived from an EMBL/GenBank/DDBJ whole genome shotgun (WGS) entry which is preliminary data.</text>
</comment>
<evidence type="ECO:0000256" key="1">
    <source>
        <dbReference type="SAM" id="SignalP"/>
    </source>
</evidence>
<reference evidence="2" key="1">
    <citation type="journal article" date="2014" name="Int. J. Syst. Evol. Microbiol.">
        <title>Complete genome sequence of Corynebacterium casei LMG S-19264T (=DSM 44701T), isolated from a smear-ripened cheese.</title>
        <authorList>
            <consortium name="US DOE Joint Genome Institute (JGI-PGF)"/>
            <person name="Walter F."/>
            <person name="Albersmeier A."/>
            <person name="Kalinowski J."/>
            <person name="Ruckert C."/>
        </authorList>
    </citation>
    <scope>NUCLEOTIDE SEQUENCE</scope>
    <source>
        <strain evidence="2">JCM 3346</strain>
    </source>
</reference>
<keyword evidence="1" id="KW-0732">Signal</keyword>
<dbReference type="EMBL" id="BMRJ01000003">
    <property type="protein sequence ID" value="GGR33470.1"/>
    <property type="molecule type" value="Genomic_DNA"/>
</dbReference>
<organism evidence="2 3">
    <name type="scientific">Agromyces mediolanus</name>
    <name type="common">Corynebacterium mediolanum</name>
    <dbReference type="NCBI Taxonomy" id="41986"/>
    <lineage>
        <taxon>Bacteria</taxon>
        <taxon>Bacillati</taxon>
        <taxon>Actinomycetota</taxon>
        <taxon>Actinomycetes</taxon>
        <taxon>Micrococcales</taxon>
        <taxon>Microbacteriaceae</taxon>
        <taxon>Agromyces</taxon>
    </lineage>
</organism>
<accession>A0A918CPH0</accession>
<proteinExistence type="predicted"/>
<gene>
    <name evidence="2" type="ORF">GCM10010196_29460</name>
</gene>
<dbReference type="PROSITE" id="PS51257">
    <property type="entry name" value="PROKAR_LIPOPROTEIN"/>
    <property type="match status" value="1"/>
</dbReference>
<dbReference type="Proteomes" id="UP000610303">
    <property type="component" value="Unassembled WGS sequence"/>
</dbReference>
<keyword evidence="3" id="KW-1185">Reference proteome</keyword>
<evidence type="ECO:0000313" key="3">
    <source>
        <dbReference type="Proteomes" id="UP000610303"/>
    </source>
</evidence>
<reference evidence="2" key="2">
    <citation type="submission" date="2020-09" db="EMBL/GenBank/DDBJ databases">
        <authorList>
            <person name="Sun Q."/>
            <person name="Ohkuma M."/>
        </authorList>
    </citation>
    <scope>NUCLEOTIDE SEQUENCE</scope>
    <source>
        <strain evidence="2">JCM 3346</strain>
    </source>
</reference>
<sequence>MTRLRPLSALAALAAGVVVLLAACAPAVDPAATVRANPEQIDEVDTSDFDPGLIVSDDSFFDSTALDEEQIQDFLEALPCRPDAGITCLADYRQTTETQPAAGPGHCAEYRGAVKERASRIIAKTAVACGVSPKTLLVLLQKEQSLLTRPSEHGYLRATGYACPDTADCDVKYFGFFNQLYNAAWQFRQYTQQPDRQYRIGAVPVSYNPDAACGVSTVLIQNQATANLYNYTPYQPNEAALASADAGGDGCSAWGNLNFWLLWNRWFGDPTSERYPGFLPPCSRLVDGQVCPTPGIPTAPPRAD</sequence>
<evidence type="ECO:0000313" key="2">
    <source>
        <dbReference type="EMBL" id="GGR33470.1"/>
    </source>
</evidence>
<protein>
    <recommendedName>
        <fullName evidence="4">Hemagglutinin</fullName>
    </recommendedName>
</protein>
<dbReference type="RefSeq" id="WP_189086143.1">
    <property type="nucleotide sequence ID" value="NZ_BMRJ01000003.1"/>
</dbReference>
<name>A0A918CPH0_AGRME</name>
<feature type="chain" id="PRO_5038701183" description="Hemagglutinin" evidence="1">
    <location>
        <begin position="23"/>
        <end position="304"/>
    </location>
</feature>